<dbReference type="GO" id="GO:0009378">
    <property type="term" value="F:four-way junction helicase activity"/>
    <property type="evidence" value="ECO:0007669"/>
    <property type="project" value="TreeGrafter"/>
</dbReference>
<feature type="domain" description="CCHC-type" evidence="4">
    <location>
        <begin position="259"/>
        <end position="274"/>
    </location>
</feature>
<evidence type="ECO:0000313" key="5">
    <source>
        <dbReference type="EMBL" id="KAA0197479.1"/>
    </source>
</evidence>
<dbReference type="PANTHER" id="PTHR13710:SF108">
    <property type="entry name" value="ATP-DEPENDENT DNA HELICASE Q4"/>
    <property type="match status" value="1"/>
</dbReference>
<evidence type="ECO:0000256" key="1">
    <source>
        <dbReference type="ARBA" id="ARBA00005446"/>
    </source>
</evidence>
<protein>
    <submittedName>
        <fullName evidence="5">ATP-dependent DNA helicase RecQ</fullName>
    </submittedName>
</protein>
<evidence type="ECO:0000259" key="4">
    <source>
        <dbReference type="PROSITE" id="PS50158"/>
    </source>
</evidence>
<feature type="region of interest" description="Disordered" evidence="3">
    <location>
        <begin position="1"/>
        <end position="20"/>
    </location>
</feature>
<dbReference type="AlphaFoldDB" id="A0A8E0S462"/>
<dbReference type="SUPFAM" id="SSF52540">
    <property type="entry name" value="P-loop containing nucleoside triphosphate hydrolases"/>
    <property type="match status" value="1"/>
</dbReference>
<keyword evidence="6" id="KW-1185">Reference proteome</keyword>
<dbReference type="OrthoDB" id="10261556at2759"/>
<dbReference type="GO" id="GO:0005694">
    <property type="term" value="C:chromosome"/>
    <property type="evidence" value="ECO:0007669"/>
    <property type="project" value="TreeGrafter"/>
</dbReference>
<dbReference type="GO" id="GO:0000724">
    <property type="term" value="P:double-strand break repair via homologous recombination"/>
    <property type="evidence" value="ECO:0007669"/>
    <property type="project" value="TreeGrafter"/>
</dbReference>
<dbReference type="PROSITE" id="PS50158">
    <property type="entry name" value="ZF_CCHC"/>
    <property type="match status" value="1"/>
</dbReference>
<keyword evidence="5" id="KW-0347">Helicase</keyword>
<dbReference type="SUPFAM" id="SSF57756">
    <property type="entry name" value="Retrovirus zinc finger-like domains"/>
    <property type="match status" value="1"/>
</dbReference>
<accession>A0A8E0S462</accession>
<dbReference type="InterPro" id="IPR036875">
    <property type="entry name" value="Znf_CCHC_sf"/>
</dbReference>
<dbReference type="PANTHER" id="PTHR13710">
    <property type="entry name" value="DNA HELICASE RECQ FAMILY MEMBER"/>
    <property type="match status" value="1"/>
</dbReference>
<dbReference type="SMART" id="SM00343">
    <property type="entry name" value="ZnF_C2HC"/>
    <property type="match status" value="1"/>
</dbReference>
<dbReference type="Gene3D" id="4.10.60.10">
    <property type="entry name" value="Zinc finger, CCHC-type"/>
    <property type="match status" value="1"/>
</dbReference>
<dbReference type="GO" id="GO:0043138">
    <property type="term" value="F:3'-5' DNA helicase activity"/>
    <property type="evidence" value="ECO:0007669"/>
    <property type="project" value="TreeGrafter"/>
</dbReference>
<gene>
    <name evidence="5" type="ORF">FBUS_03804</name>
</gene>
<dbReference type="GO" id="GO:0005737">
    <property type="term" value="C:cytoplasm"/>
    <property type="evidence" value="ECO:0007669"/>
    <property type="project" value="TreeGrafter"/>
</dbReference>
<dbReference type="GO" id="GO:0005634">
    <property type="term" value="C:nucleus"/>
    <property type="evidence" value="ECO:0007669"/>
    <property type="project" value="TreeGrafter"/>
</dbReference>
<evidence type="ECO:0000313" key="6">
    <source>
        <dbReference type="Proteomes" id="UP000728185"/>
    </source>
</evidence>
<keyword evidence="5" id="KW-0547">Nucleotide-binding</keyword>
<sequence length="432" mass="48565">MEANPWDVRLSGGANRPTKNRLSCQKRLAEKIKQNLDSPVPVSVNPCSESSAKRRIVQKFDLNPEEMGKMSVDCTPCVIAPLSEISSNVPTIVQRKPEKASSHVAAWRPLKTLQKCGSLLGKRTDLKTTEPITPGIVNEKNPQDIPSVEYDLRLTCKVANRTAQDFVDIDVTEPKNRSPTICPPISSKQVDRVDSIQKPRFCRPTTSRTLNAPTKNYLKLNLQKKCFSRKGAMRQRFLQRQIRQAKFKRKFSSWNEDLKCFRCGASGHWAKKCPARMAKSETSVYPGTNERYAARLATATWRILDTRELDRKHMPAQLEDLYLTQCDTVHPGLEKNKYSINTYRDQARASLQKMGFSSFRPGQELIILRTLFGISTLAVLPTAAGKSLCYQIPAAILQVYQIMKLPAGMDGACLNSSQSLAAKEEILEKAHK</sequence>
<keyword evidence="5" id="KW-0378">Hydrolase</keyword>
<proteinExistence type="inferred from homology"/>
<keyword evidence="2" id="KW-0862">Zinc</keyword>
<dbReference type="Pfam" id="PF00098">
    <property type="entry name" value="zf-CCHC"/>
    <property type="match status" value="1"/>
</dbReference>
<name>A0A8E0S462_9TREM</name>
<dbReference type="Gene3D" id="3.40.50.300">
    <property type="entry name" value="P-loop containing nucleotide triphosphate hydrolases"/>
    <property type="match status" value="1"/>
</dbReference>
<dbReference type="EMBL" id="LUCM01002356">
    <property type="protein sequence ID" value="KAA0197479.1"/>
    <property type="molecule type" value="Genomic_DNA"/>
</dbReference>
<dbReference type="InterPro" id="IPR027417">
    <property type="entry name" value="P-loop_NTPase"/>
</dbReference>
<keyword evidence="2" id="KW-0863">Zinc-finger</keyword>
<evidence type="ECO:0000256" key="3">
    <source>
        <dbReference type="SAM" id="MobiDB-lite"/>
    </source>
</evidence>
<dbReference type="InterPro" id="IPR001878">
    <property type="entry name" value="Znf_CCHC"/>
</dbReference>
<comment type="similarity">
    <text evidence="1">Belongs to the helicase family. RecQ subfamily.</text>
</comment>
<dbReference type="GO" id="GO:0003676">
    <property type="term" value="F:nucleic acid binding"/>
    <property type="evidence" value="ECO:0007669"/>
    <property type="project" value="InterPro"/>
</dbReference>
<comment type="caution">
    <text evidence="5">The sequence shown here is derived from an EMBL/GenBank/DDBJ whole genome shotgun (WGS) entry which is preliminary data.</text>
</comment>
<reference evidence="5" key="1">
    <citation type="submission" date="2019-05" db="EMBL/GenBank/DDBJ databases">
        <title>Annotation for the trematode Fasciolopsis buski.</title>
        <authorList>
            <person name="Choi Y.-J."/>
        </authorList>
    </citation>
    <scope>NUCLEOTIDE SEQUENCE</scope>
    <source>
        <strain evidence="5">HT</strain>
        <tissue evidence="5">Whole worm</tissue>
    </source>
</reference>
<dbReference type="Proteomes" id="UP000728185">
    <property type="component" value="Unassembled WGS sequence"/>
</dbReference>
<dbReference type="GO" id="GO:0008270">
    <property type="term" value="F:zinc ion binding"/>
    <property type="evidence" value="ECO:0007669"/>
    <property type="project" value="UniProtKB-KW"/>
</dbReference>
<keyword evidence="2" id="KW-0479">Metal-binding</keyword>
<evidence type="ECO:0000256" key="2">
    <source>
        <dbReference type="PROSITE-ProRule" id="PRU00047"/>
    </source>
</evidence>
<keyword evidence="5" id="KW-0067">ATP-binding</keyword>
<organism evidence="5 6">
    <name type="scientific">Fasciolopsis buskii</name>
    <dbReference type="NCBI Taxonomy" id="27845"/>
    <lineage>
        <taxon>Eukaryota</taxon>
        <taxon>Metazoa</taxon>
        <taxon>Spiralia</taxon>
        <taxon>Lophotrochozoa</taxon>
        <taxon>Platyhelminthes</taxon>
        <taxon>Trematoda</taxon>
        <taxon>Digenea</taxon>
        <taxon>Plagiorchiida</taxon>
        <taxon>Echinostomata</taxon>
        <taxon>Echinostomatoidea</taxon>
        <taxon>Fasciolidae</taxon>
        <taxon>Fasciolopsis</taxon>
    </lineage>
</organism>